<evidence type="ECO:0000256" key="3">
    <source>
        <dbReference type="ARBA" id="ARBA00022603"/>
    </source>
</evidence>
<dbReference type="GO" id="GO:0032259">
    <property type="term" value="P:methylation"/>
    <property type="evidence" value="ECO:0007669"/>
    <property type="project" value="UniProtKB-KW"/>
</dbReference>
<dbReference type="InterPro" id="IPR012327">
    <property type="entry name" value="MeTrfase_D12"/>
</dbReference>
<dbReference type="EC" id="2.1.1.72" evidence="2 7"/>
<dbReference type="Pfam" id="PF02086">
    <property type="entry name" value="MethyltransfD12"/>
    <property type="match status" value="1"/>
</dbReference>
<evidence type="ECO:0000313" key="9">
    <source>
        <dbReference type="Proteomes" id="UP000654604"/>
    </source>
</evidence>
<dbReference type="Gene3D" id="1.10.1020.10">
    <property type="entry name" value="Adenine-specific Methyltransferase, Domain 2"/>
    <property type="match status" value="1"/>
</dbReference>
<comment type="caution">
    <text evidence="8">The sequence shown here is derived from an EMBL/GenBank/DDBJ whole genome shotgun (WGS) entry which is preliminary data.</text>
</comment>
<gene>
    <name evidence="8" type="ORF">IQ215_10380</name>
</gene>
<dbReference type="Gene3D" id="3.40.50.150">
    <property type="entry name" value="Vaccinia Virus protein VP39"/>
    <property type="match status" value="1"/>
</dbReference>
<evidence type="ECO:0000256" key="6">
    <source>
        <dbReference type="ARBA" id="ARBA00047942"/>
    </source>
</evidence>
<keyword evidence="4 7" id="KW-0808">Transferase</keyword>
<dbReference type="PRINTS" id="PR00505">
    <property type="entry name" value="D12N6MTFRASE"/>
</dbReference>
<keyword evidence="5 7" id="KW-0949">S-adenosyl-L-methionine</keyword>
<evidence type="ECO:0000256" key="5">
    <source>
        <dbReference type="ARBA" id="ARBA00022691"/>
    </source>
</evidence>
<dbReference type="GO" id="GO:0008168">
    <property type="term" value="F:methyltransferase activity"/>
    <property type="evidence" value="ECO:0007669"/>
    <property type="project" value="UniProtKB-KW"/>
</dbReference>
<protein>
    <recommendedName>
        <fullName evidence="2 7">Site-specific DNA-methyltransferase (adenine-specific)</fullName>
        <ecNumber evidence="2 7">2.1.1.72</ecNumber>
    </recommendedName>
</protein>
<dbReference type="InterPro" id="IPR002052">
    <property type="entry name" value="DNA_methylase_N6_adenine_CS"/>
</dbReference>
<proteinExistence type="inferred from homology"/>
<dbReference type="PIRSF" id="PIRSF000398">
    <property type="entry name" value="M_m6A_EcoRV"/>
    <property type="match status" value="1"/>
</dbReference>
<evidence type="ECO:0000256" key="7">
    <source>
        <dbReference type="RuleBase" id="RU361257"/>
    </source>
</evidence>
<accession>A0ABR9V5G8</accession>
<evidence type="ECO:0000313" key="8">
    <source>
        <dbReference type="EMBL" id="MBE9223102.1"/>
    </source>
</evidence>
<sequence length="278" mass="32181">MSKNPILKPFLKWAGGKRQLLSEIKKYIPKNYNKYYEVFIGGGALLFDLQPQQSIINDSNKELINCYQVIRDKSDELIKDLGKHINNESYFYNLRDLDRQKKKYSQLSDVEKASRIIYLNKTCFNGLFRVNSQGQFNVPFGKYKNPDIVNSVVIKAVSKYFNENQIEILNNDFEVALKTAKKNDFIYLDPPYDPISETASFTGYDVNGFNKKEQERLKKVVDELNKRGCKVLISNSSTEFITNLYCDYSIITVSAIRAINSKGHKRGKVNEILIKNYE</sequence>
<dbReference type="Proteomes" id="UP000654604">
    <property type="component" value="Unassembled WGS sequence"/>
</dbReference>
<dbReference type="InterPro" id="IPR012263">
    <property type="entry name" value="M_m6A_EcoRV"/>
</dbReference>
<evidence type="ECO:0000256" key="4">
    <source>
        <dbReference type="ARBA" id="ARBA00022679"/>
    </source>
</evidence>
<keyword evidence="3 7" id="KW-0489">Methyltransferase</keyword>
<name>A0ABR9V5G8_9CHRO</name>
<dbReference type="NCBIfam" id="TIGR00571">
    <property type="entry name" value="dam"/>
    <property type="match status" value="1"/>
</dbReference>
<comment type="catalytic activity">
    <reaction evidence="6 7">
        <text>a 2'-deoxyadenosine in DNA + S-adenosyl-L-methionine = an N(6)-methyl-2'-deoxyadenosine in DNA + S-adenosyl-L-homocysteine + H(+)</text>
        <dbReference type="Rhea" id="RHEA:15197"/>
        <dbReference type="Rhea" id="RHEA-COMP:12418"/>
        <dbReference type="Rhea" id="RHEA-COMP:12419"/>
        <dbReference type="ChEBI" id="CHEBI:15378"/>
        <dbReference type="ChEBI" id="CHEBI:57856"/>
        <dbReference type="ChEBI" id="CHEBI:59789"/>
        <dbReference type="ChEBI" id="CHEBI:90615"/>
        <dbReference type="ChEBI" id="CHEBI:90616"/>
        <dbReference type="EC" id="2.1.1.72"/>
    </reaction>
</comment>
<dbReference type="PROSITE" id="PS00092">
    <property type="entry name" value="N6_MTASE"/>
    <property type="match status" value="1"/>
</dbReference>
<dbReference type="SUPFAM" id="SSF53335">
    <property type="entry name" value="S-adenosyl-L-methionine-dependent methyltransferases"/>
    <property type="match status" value="1"/>
</dbReference>
<dbReference type="PANTHER" id="PTHR30481:SF3">
    <property type="entry name" value="DNA ADENINE METHYLASE"/>
    <property type="match status" value="1"/>
</dbReference>
<comment type="similarity">
    <text evidence="1 7">Belongs to the N(4)/N(6)-methyltransferase family.</text>
</comment>
<dbReference type="RefSeq" id="WP_193801244.1">
    <property type="nucleotide sequence ID" value="NZ_JADEWC010000023.1"/>
</dbReference>
<evidence type="ECO:0000256" key="2">
    <source>
        <dbReference type="ARBA" id="ARBA00011900"/>
    </source>
</evidence>
<dbReference type="PANTHER" id="PTHR30481">
    <property type="entry name" value="DNA ADENINE METHYLASE"/>
    <property type="match status" value="1"/>
</dbReference>
<dbReference type="InterPro" id="IPR023095">
    <property type="entry name" value="Ade_MeTrfase_dom_2"/>
</dbReference>
<reference evidence="8 9" key="1">
    <citation type="submission" date="2020-10" db="EMBL/GenBank/DDBJ databases">
        <authorList>
            <person name="Castelo-Branco R."/>
            <person name="Eusebio N."/>
            <person name="Adriana R."/>
            <person name="Vieira A."/>
            <person name="Brugerolle De Fraissinette N."/>
            <person name="Rezende De Castro R."/>
            <person name="Schneider M.P."/>
            <person name="Vasconcelos V."/>
            <person name="Leao P.N."/>
        </authorList>
    </citation>
    <scope>NUCLEOTIDE SEQUENCE [LARGE SCALE GENOMIC DNA]</scope>
    <source>
        <strain evidence="8 9">LEGE 03274</strain>
    </source>
</reference>
<dbReference type="InterPro" id="IPR029063">
    <property type="entry name" value="SAM-dependent_MTases_sf"/>
</dbReference>
<organism evidence="8 9">
    <name type="scientific">Cyanobacterium stanieri LEGE 03274</name>
    <dbReference type="NCBI Taxonomy" id="1828756"/>
    <lineage>
        <taxon>Bacteria</taxon>
        <taxon>Bacillati</taxon>
        <taxon>Cyanobacteriota</taxon>
        <taxon>Cyanophyceae</taxon>
        <taxon>Oscillatoriophycideae</taxon>
        <taxon>Chroococcales</taxon>
        <taxon>Geminocystaceae</taxon>
        <taxon>Cyanobacterium</taxon>
    </lineage>
</organism>
<dbReference type="EMBL" id="JADEWC010000023">
    <property type="protein sequence ID" value="MBE9223102.1"/>
    <property type="molecule type" value="Genomic_DNA"/>
</dbReference>
<keyword evidence="9" id="KW-1185">Reference proteome</keyword>
<evidence type="ECO:0000256" key="1">
    <source>
        <dbReference type="ARBA" id="ARBA00006594"/>
    </source>
</evidence>